<evidence type="ECO:0000313" key="3">
    <source>
        <dbReference type="Proteomes" id="UP001606302"/>
    </source>
</evidence>
<gene>
    <name evidence="2" type="ORF">ACG04Q_17545</name>
</gene>
<dbReference type="InterPro" id="IPR016024">
    <property type="entry name" value="ARM-type_fold"/>
</dbReference>
<evidence type="ECO:0000256" key="1">
    <source>
        <dbReference type="SAM" id="MobiDB-lite"/>
    </source>
</evidence>
<dbReference type="InterPro" id="IPR014825">
    <property type="entry name" value="DNA_alkylation"/>
</dbReference>
<dbReference type="PANTHER" id="PTHR41291:SF1">
    <property type="entry name" value="DNA ALKYLATION REPAIR PROTEIN"/>
    <property type="match status" value="1"/>
</dbReference>
<proteinExistence type="predicted"/>
<dbReference type="Proteomes" id="UP001606302">
    <property type="component" value="Unassembled WGS sequence"/>
</dbReference>
<feature type="region of interest" description="Disordered" evidence="1">
    <location>
        <begin position="210"/>
        <end position="232"/>
    </location>
</feature>
<dbReference type="EMBL" id="JBIGHX010000006">
    <property type="protein sequence ID" value="MFG6463382.1"/>
    <property type="molecule type" value="Genomic_DNA"/>
</dbReference>
<keyword evidence="3" id="KW-1185">Reference proteome</keyword>
<comment type="caution">
    <text evidence="2">The sequence shown here is derived from an EMBL/GenBank/DDBJ whole genome shotgun (WGS) entry which is preliminary data.</text>
</comment>
<name>A0ABW7GNG8_9BURK</name>
<evidence type="ECO:0000313" key="2">
    <source>
        <dbReference type="EMBL" id="MFG6463382.1"/>
    </source>
</evidence>
<feature type="compositionally biased region" description="Polar residues" evidence="1">
    <location>
        <begin position="220"/>
        <end position="232"/>
    </location>
</feature>
<dbReference type="Gene3D" id="1.25.10.90">
    <property type="match status" value="1"/>
</dbReference>
<sequence length="232" mass="25261">MPAARLDEALARLRAAARLDALADMARFGLTGEGRLGLAVPTLRALAREFRRDHDLALALWDTGIPDAQILAGMAAEPAKLTAAQMDHWVAGLRAWDVCDQACLNAFVKSPLAWDAIPRWAAREPEFEKRAGFALLAVAAVHQKQRPDADFLARLPLIEQAAADDRNFVKKAVNWALRQIGKRSAALREPALTVAERLCGREEKSARWIGGDARRELSQRMASSSAPGPSVG</sequence>
<accession>A0ABW7GNG8</accession>
<reference evidence="2 3" key="1">
    <citation type="submission" date="2024-08" db="EMBL/GenBank/DDBJ databases">
        <authorList>
            <person name="Lu H."/>
        </authorList>
    </citation>
    <scope>NUCLEOTIDE SEQUENCE [LARGE SCALE GENOMIC DNA]</scope>
    <source>
        <strain evidence="2 3">DXS20W</strain>
    </source>
</reference>
<dbReference type="CDD" id="cd06561">
    <property type="entry name" value="AlkD_like"/>
    <property type="match status" value="1"/>
</dbReference>
<dbReference type="Pfam" id="PF08713">
    <property type="entry name" value="DNA_alkylation"/>
    <property type="match status" value="1"/>
</dbReference>
<dbReference type="RefSeq" id="WP_394512388.1">
    <property type="nucleotide sequence ID" value="NZ_JBIGHX010000006.1"/>
</dbReference>
<dbReference type="SUPFAM" id="SSF48371">
    <property type="entry name" value="ARM repeat"/>
    <property type="match status" value="1"/>
</dbReference>
<organism evidence="2 3">
    <name type="scientific">Pelomonas lactea</name>
    <dbReference type="NCBI Taxonomy" id="3299030"/>
    <lineage>
        <taxon>Bacteria</taxon>
        <taxon>Pseudomonadati</taxon>
        <taxon>Pseudomonadota</taxon>
        <taxon>Betaproteobacteria</taxon>
        <taxon>Burkholderiales</taxon>
        <taxon>Sphaerotilaceae</taxon>
        <taxon>Roseateles</taxon>
    </lineage>
</organism>
<protein>
    <submittedName>
        <fullName evidence="2">DNA alkylation repair protein</fullName>
    </submittedName>
</protein>
<dbReference type="PANTHER" id="PTHR41291">
    <property type="entry name" value="DNA ALKYLATION REPAIR PROTEIN"/>
    <property type="match status" value="1"/>
</dbReference>